<gene>
    <name evidence="8" type="ORF">SAMN04488244_102137</name>
</gene>
<dbReference type="GO" id="GO:0005886">
    <property type="term" value="C:plasma membrane"/>
    <property type="evidence" value="ECO:0007669"/>
    <property type="project" value="TreeGrafter"/>
</dbReference>
<dbReference type="InterPro" id="IPR027469">
    <property type="entry name" value="Cation_efflux_TMD_sf"/>
</dbReference>
<dbReference type="PANTHER" id="PTHR43840:SF15">
    <property type="entry name" value="MITOCHONDRIAL METAL TRANSPORTER 1-RELATED"/>
    <property type="match status" value="1"/>
</dbReference>
<name>A0A1H5T5R1_9VIBR</name>
<keyword evidence="4 6" id="KW-1133">Transmembrane helix</keyword>
<feature type="transmembrane region" description="Helical" evidence="6">
    <location>
        <begin position="180"/>
        <end position="199"/>
    </location>
</feature>
<evidence type="ECO:0000256" key="2">
    <source>
        <dbReference type="ARBA" id="ARBA00022448"/>
    </source>
</evidence>
<keyword evidence="5 6" id="KW-0472">Membrane</keyword>
<feature type="transmembrane region" description="Helical" evidence="6">
    <location>
        <begin position="44"/>
        <end position="63"/>
    </location>
</feature>
<keyword evidence="3 6" id="KW-0812">Transmembrane</keyword>
<feature type="transmembrane region" description="Helical" evidence="6">
    <location>
        <begin position="114"/>
        <end position="135"/>
    </location>
</feature>
<evidence type="ECO:0000313" key="9">
    <source>
        <dbReference type="Proteomes" id="UP000236721"/>
    </source>
</evidence>
<evidence type="ECO:0000256" key="5">
    <source>
        <dbReference type="ARBA" id="ARBA00023136"/>
    </source>
</evidence>
<dbReference type="InterPro" id="IPR050291">
    <property type="entry name" value="CDF_Transporter"/>
</dbReference>
<keyword evidence="9" id="KW-1185">Reference proteome</keyword>
<dbReference type="Gene3D" id="1.20.1510.10">
    <property type="entry name" value="Cation efflux protein transmembrane domain"/>
    <property type="match status" value="1"/>
</dbReference>
<dbReference type="GO" id="GO:0006882">
    <property type="term" value="P:intracellular zinc ion homeostasis"/>
    <property type="evidence" value="ECO:0007669"/>
    <property type="project" value="TreeGrafter"/>
</dbReference>
<feature type="domain" description="Cation efflux protein transmembrane" evidence="7">
    <location>
        <begin position="13"/>
        <end position="214"/>
    </location>
</feature>
<protein>
    <submittedName>
        <fullName evidence="8">Cation efflux family protein</fullName>
    </submittedName>
</protein>
<dbReference type="InterPro" id="IPR058533">
    <property type="entry name" value="Cation_efflux_TM"/>
</dbReference>
<dbReference type="OrthoDB" id="268546at2"/>
<dbReference type="EMBL" id="FNVG01000002">
    <property type="protein sequence ID" value="SEF58140.1"/>
    <property type="molecule type" value="Genomic_DNA"/>
</dbReference>
<dbReference type="AlphaFoldDB" id="A0A1H5T5R1"/>
<evidence type="ECO:0000256" key="4">
    <source>
        <dbReference type="ARBA" id="ARBA00022989"/>
    </source>
</evidence>
<evidence type="ECO:0000256" key="1">
    <source>
        <dbReference type="ARBA" id="ARBA00004141"/>
    </source>
</evidence>
<evidence type="ECO:0000256" key="3">
    <source>
        <dbReference type="ARBA" id="ARBA00022692"/>
    </source>
</evidence>
<feature type="transmembrane region" description="Helical" evidence="6">
    <location>
        <begin position="156"/>
        <end position="174"/>
    </location>
</feature>
<keyword evidence="2" id="KW-0813">Transport</keyword>
<organism evidence="8 9">
    <name type="scientific">Vibrio hangzhouensis</name>
    <dbReference type="NCBI Taxonomy" id="462991"/>
    <lineage>
        <taxon>Bacteria</taxon>
        <taxon>Pseudomonadati</taxon>
        <taxon>Pseudomonadota</taxon>
        <taxon>Gammaproteobacteria</taxon>
        <taxon>Vibrionales</taxon>
        <taxon>Vibrionaceae</taxon>
        <taxon>Vibrio</taxon>
    </lineage>
</organism>
<feature type="transmembrane region" description="Helical" evidence="6">
    <location>
        <begin position="83"/>
        <end position="102"/>
    </location>
</feature>
<sequence>MCPNHSHNESTTLKVSAVIATGFAVAGLAVGVIMGSLVIAFDGIYSLVSLLLTLLSLAAASQLKRSDSWLTKYGRENVEAGVIAIKASVILLIVSMSLYSAVGAMFTGGRPVDTSIATVFGAFNVLGCSYAWWYVAKKNNTMNSNLIDAETKQWQMDTMLSVAVMTGFIAAWVLEQSPLSAYSVYADPMMMILMSAYFIKVPAVMLREACTQLMSEQGDRVSTSNA</sequence>
<proteinExistence type="predicted"/>
<reference evidence="9" key="1">
    <citation type="submission" date="2016-10" db="EMBL/GenBank/DDBJ databases">
        <authorList>
            <person name="Varghese N."/>
            <person name="Submissions S."/>
        </authorList>
    </citation>
    <scope>NUCLEOTIDE SEQUENCE [LARGE SCALE GENOMIC DNA]</scope>
    <source>
        <strain evidence="9">CGMCC 1.7062</strain>
    </source>
</reference>
<evidence type="ECO:0000259" key="7">
    <source>
        <dbReference type="Pfam" id="PF01545"/>
    </source>
</evidence>
<dbReference type="PANTHER" id="PTHR43840">
    <property type="entry name" value="MITOCHONDRIAL METAL TRANSPORTER 1-RELATED"/>
    <property type="match status" value="1"/>
</dbReference>
<dbReference type="Pfam" id="PF01545">
    <property type="entry name" value="Cation_efflux"/>
    <property type="match status" value="1"/>
</dbReference>
<feature type="transmembrane region" description="Helical" evidence="6">
    <location>
        <begin position="12"/>
        <end position="38"/>
    </location>
</feature>
<evidence type="ECO:0000256" key="6">
    <source>
        <dbReference type="SAM" id="Phobius"/>
    </source>
</evidence>
<dbReference type="GO" id="GO:0015093">
    <property type="term" value="F:ferrous iron transmembrane transporter activity"/>
    <property type="evidence" value="ECO:0007669"/>
    <property type="project" value="TreeGrafter"/>
</dbReference>
<dbReference type="GO" id="GO:0015086">
    <property type="term" value="F:cadmium ion transmembrane transporter activity"/>
    <property type="evidence" value="ECO:0007669"/>
    <property type="project" value="TreeGrafter"/>
</dbReference>
<dbReference type="Proteomes" id="UP000236721">
    <property type="component" value="Unassembled WGS sequence"/>
</dbReference>
<comment type="subcellular location">
    <subcellularLocation>
        <location evidence="1">Membrane</location>
        <topology evidence="1">Multi-pass membrane protein</topology>
    </subcellularLocation>
</comment>
<dbReference type="SUPFAM" id="SSF161111">
    <property type="entry name" value="Cation efflux protein transmembrane domain-like"/>
    <property type="match status" value="1"/>
</dbReference>
<evidence type="ECO:0000313" key="8">
    <source>
        <dbReference type="EMBL" id="SEF58140.1"/>
    </source>
</evidence>
<accession>A0A1H5T5R1</accession>
<dbReference type="GO" id="GO:0015341">
    <property type="term" value="F:zinc efflux antiporter activity"/>
    <property type="evidence" value="ECO:0007669"/>
    <property type="project" value="TreeGrafter"/>
</dbReference>